<dbReference type="EMBL" id="CP023445">
    <property type="protein sequence ID" value="ATE57005.1"/>
    <property type="molecule type" value="Genomic_DNA"/>
</dbReference>
<feature type="transmembrane region" description="Helical" evidence="1">
    <location>
        <begin position="43"/>
        <end position="65"/>
    </location>
</feature>
<dbReference type="KEGG" id="apre:CNX65_30030"/>
<dbReference type="Proteomes" id="UP000218505">
    <property type="component" value="Chromosome"/>
</dbReference>
<dbReference type="AlphaFoldDB" id="A0A290ZDD0"/>
<organism evidence="2 3">
    <name type="scientific">Actinosynnema pretiosum</name>
    <dbReference type="NCBI Taxonomy" id="42197"/>
    <lineage>
        <taxon>Bacteria</taxon>
        <taxon>Bacillati</taxon>
        <taxon>Actinomycetota</taxon>
        <taxon>Actinomycetes</taxon>
        <taxon>Pseudonocardiales</taxon>
        <taxon>Pseudonocardiaceae</taxon>
        <taxon>Actinosynnema</taxon>
    </lineage>
</organism>
<keyword evidence="3" id="KW-1185">Reference proteome</keyword>
<evidence type="ECO:0000313" key="2">
    <source>
        <dbReference type="EMBL" id="ATE57005.1"/>
    </source>
</evidence>
<name>A0A290ZDD0_9PSEU</name>
<keyword evidence="1" id="KW-1133">Transmembrane helix</keyword>
<accession>A0A290ZDD0</accession>
<gene>
    <name evidence="2" type="ORF">CNX65_30030</name>
</gene>
<keyword evidence="1" id="KW-0472">Membrane</keyword>
<protein>
    <submittedName>
        <fullName evidence="2">Uncharacterized protein</fullName>
    </submittedName>
</protein>
<proteinExistence type="predicted"/>
<dbReference type="RefSeq" id="WP_096496747.1">
    <property type="nucleotide sequence ID" value="NZ_CP023445.1"/>
</dbReference>
<feature type="transmembrane region" description="Helical" evidence="1">
    <location>
        <begin position="16"/>
        <end position="37"/>
    </location>
</feature>
<evidence type="ECO:0000256" key="1">
    <source>
        <dbReference type="SAM" id="Phobius"/>
    </source>
</evidence>
<evidence type="ECO:0000313" key="3">
    <source>
        <dbReference type="Proteomes" id="UP000218505"/>
    </source>
</evidence>
<reference evidence="2" key="1">
    <citation type="submission" date="2017-09" db="EMBL/GenBank/DDBJ databases">
        <title>Complete Genome Sequence of ansamitocin-producing Bacterium Actinosynnema pretiosum X47.</title>
        <authorList>
            <person name="Cao G."/>
            <person name="Zong G."/>
            <person name="Zhong C."/>
            <person name="Fu J."/>
        </authorList>
    </citation>
    <scope>NUCLEOTIDE SEQUENCE [LARGE SCALE GENOMIC DNA]</scope>
    <source>
        <strain evidence="2">X47</strain>
    </source>
</reference>
<keyword evidence="1" id="KW-0812">Transmembrane</keyword>
<sequence length="192" mass="20265">MHPVVIDVGTRDTRKALVGGVVALVLGVLALVGAVSAYRDGEFGGGTIALVIGVVLTGIGLLPIITWKKLSRPRKLVFEAPGVRWDDPRGASWAVGWGELGAVSVSRTKEPIVSPSNLVRRTMVRLDLFPADPAGFAARHPQLARLALQDGRYRLPLGDSAGLIPVMDGALRQAAGPRYRGVVDEGFSVGLT</sequence>